<feature type="compositionally biased region" description="Basic and acidic residues" evidence="6">
    <location>
        <begin position="723"/>
        <end position="732"/>
    </location>
</feature>
<feature type="compositionally biased region" description="Low complexity" evidence="6">
    <location>
        <begin position="29"/>
        <end position="47"/>
    </location>
</feature>
<dbReference type="PANTHER" id="PTHR42973">
    <property type="entry name" value="BINDING OXIDOREDUCTASE, PUTATIVE (AFU_ORTHOLOGUE AFUA_1G17690)-RELATED"/>
    <property type="match status" value="1"/>
</dbReference>
<dbReference type="InterPro" id="IPR036318">
    <property type="entry name" value="FAD-bd_PCMH-like_sf"/>
</dbReference>
<dbReference type="InterPro" id="IPR019416">
    <property type="entry name" value="NCBP3"/>
</dbReference>
<dbReference type="InterPro" id="IPR022041">
    <property type="entry name" value="Methyltransf_FA"/>
</dbReference>
<feature type="region of interest" description="Disordered" evidence="6">
    <location>
        <begin position="1276"/>
        <end position="1303"/>
    </location>
</feature>
<accession>A0A835Z5S9</accession>
<keyword evidence="10" id="KW-1185">Reference proteome</keyword>
<dbReference type="EMBL" id="JAFCMP010000100">
    <property type="protein sequence ID" value="KAG5186973.1"/>
    <property type="molecule type" value="Genomic_DNA"/>
</dbReference>
<feature type="compositionally biased region" description="Low complexity" evidence="6">
    <location>
        <begin position="597"/>
        <end position="606"/>
    </location>
</feature>
<evidence type="ECO:0000256" key="2">
    <source>
        <dbReference type="ARBA" id="ARBA00005466"/>
    </source>
</evidence>
<gene>
    <name evidence="9" type="ORF">JKP88DRAFT_288468</name>
</gene>
<dbReference type="InterPro" id="IPR016169">
    <property type="entry name" value="FAD-bd_PCMH_sub2"/>
</dbReference>
<feature type="region of interest" description="Disordered" evidence="6">
    <location>
        <begin position="22"/>
        <end position="53"/>
    </location>
</feature>
<keyword evidence="5" id="KW-0560">Oxidoreductase</keyword>
<keyword evidence="4" id="KW-0274">FAD</keyword>
<reference evidence="9" key="1">
    <citation type="submission" date="2021-02" db="EMBL/GenBank/DDBJ databases">
        <title>First Annotated Genome of the Yellow-green Alga Tribonema minus.</title>
        <authorList>
            <person name="Mahan K.M."/>
        </authorList>
    </citation>
    <scope>NUCLEOTIDE SEQUENCE</scope>
    <source>
        <strain evidence="9">UTEX B ZZ1240</strain>
    </source>
</reference>
<evidence type="ECO:0008006" key="11">
    <source>
        <dbReference type="Google" id="ProtNLM"/>
    </source>
</evidence>
<sequence length="1303" mass="140503">MEGLDELDLELIGDIGDLANGGLGSGRFDAGPQDAAEGAAATGGSDEAAVDDSAQPETATLEGSIQAKASDSAEIKVESSAAAGAESGGEATVAAAAEAEAAYHALPPEGTFEVEDIDLLPQSGTHIKWTALPALGAHQPYELATVVQFSARGAQDVIVALSPNRRPDPPIYEFRIGDEGNLKTVLRKKMHAIPVASAYSMPCSRQQFVDYWIVVKKGGEVSMGIGTSPGKDTILKYQDPNGDAKDLLVRSNQCHFQDREDGATDDPQVSKKGRGFQDSENAPVEQRYISFTCLKHVATFKNIVLRAVAPEDVEVEDSTHPFRRVPGSDEGFSATDKDLLSKAIERYERECDSRRKRAQRFGQPYTVPDIQDVLPWSLLKRLTSHAKLPGGIDPTLTEERERAAKRAARFDLPQALPPQPLLPDIVEEEDKGRRDKRAARFGITTDFSLVAALRDQGLRFQGAARFGTTVDFNFSLIVALKQQGLSLEDVLHEDPDRADPLSPDADSAMTERGMYGAADEPEPVRAIPDKLHVFSLDKFTCKKMRQRDVQAYFGTHGARYVEWINDWSFNVVFPSERDAGNALEECSSTEAEDTDADPGNGAEEAGAGAGEGDEADLGGKGDVKAMEVDDVKLLDLAALGWRLGRIMRKVSSDKFGAKGEWVRILLRHATTADVLLERPVTPLAPQGPSARREGPYKPVALQQSTERRAERGGRGGEGGGRGGEGRGQREEGGGGGEQAGGGRGREKRRRDWDEDDGESQQQQQRYEGKREFKRGRGGDGGGGREKRRREWDDEDVGQQQQQQQQRFEGKREFKRGRSNADAIYAPGKKAALNASTATLSVRVTALKAASSAAPPGLGVEHLLKTPIARPTRNPPSSCGNSGKASSNLHVAHVPAALPGDPQILKAALKDGSSLHLPGEEGYETARQHGTWQLDPVVFGYPSAIVSATCAEDVAASIKYALENKVKFSVAGGRHTYLCILNDRLLIDLSSHMNKVTVDAAAKMATAQGGSLVGSRGYLERVYGMGIDNVVLASGEIVTASEEENADLFWAIRGGGSNFGIVTEVTYQLHELPNGGNLLSGARVHLPLNFFGKPDRYKLLLDYAERAKTAPNEFSSDYMIIGGGRTSPIIEVDAWVGEPSDGEKYFAEKVKTIGKPVADSTGVRGYHKGVQRLLLGPGEKQGGPAASIVKVLPLEELTPEMCRVIADRYTAPFPKGVGGKSNEKPVDSTACPDRSSTIMVVVIVGWKPANDLTARTAAKQVKKKYDPDHWFDIAYDPIETDDKPAADSETVPETTPAAAPDFES</sequence>
<feature type="compositionally biased region" description="Gly residues" evidence="6">
    <location>
        <begin position="733"/>
        <end position="742"/>
    </location>
</feature>
<organism evidence="9 10">
    <name type="scientific">Tribonema minus</name>
    <dbReference type="NCBI Taxonomy" id="303371"/>
    <lineage>
        <taxon>Eukaryota</taxon>
        <taxon>Sar</taxon>
        <taxon>Stramenopiles</taxon>
        <taxon>Ochrophyta</taxon>
        <taxon>PX clade</taxon>
        <taxon>Xanthophyceae</taxon>
        <taxon>Tribonematales</taxon>
        <taxon>Tribonemataceae</taxon>
        <taxon>Tribonema</taxon>
    </lineage>
</organism>
<evidence type="ECO:0000256" key="1">
    <source>
        <dbReference type="ARBA" id="ARBA00001974"/>
    </source>
</evidence>
<name>A0A835Z5S9_9STRA</name>
<dbReference type="Pfam" id="PF10309">
    <property type="entry name" value="NCBP3"/>
    <property type="match status" value="1"/>
</dbReference>
<comment type="caution">
    <text evidence="9">The sequence shown here is derived from an EMBL/GenBank/DDBJ whole genome shotgun (WGS) entry which is preliminary data.</text>
</comment>
<evidence type="ECO:0000259" key="7">
    <source>
        <dbReference type="Pfam" id="PF01565"/>
    </source>
</evidence>
<evidence type="ECO:0000256" key="3">
    <source>
        <dbReference type="ARBA" id="ARBA00022630"/>
    </source>
</evidence>
<feature type="domain" description="FAD linked oxidase N-terminal" evidence="7">
    <location>
        <begin position="941"/>
        <end position="1010"/>
    </location>
</feature>
<evidence type="ECO:0000313" key="9">
    <source>
        <dbReference type="EMBL" id="KAG5186973.1"/>
    </source>
</evidence>
<evidence type="ECO:0000256" key="5">
    <source>
        <dbReference type="ARBA" id="ARBA00023002"/>
    </source>
</evidence>
<comment type="similarity">
    <text evidence="2">Belongs to the oxygen-dependent FAD-linked oxidoreductase family.</text>
</comment>
<keyword evidence="3" id="KW-0285">Flavoprotein</keyword>
<dbReference type="InterPro" id="IPR006094">
    <property type="entry name" value="Oxid_FAD_bind_N"/>
</dbReference>
<dbReference type="InterPro" id="IPR050416">
    <property type="entry name" value="FAD-linked_Oxidoreductase"/>
</dbReference>
<protein>
    <recommendedName>
        <fullName evidence="11">FAD-binding PCMH-type domain-containing protein</fullName>
    </recommendedName>
</protein>
<comment type="cofactor">
    <cofactor evidence="1">
        <name>FAD</name>
        <dbReference type="ChEBI" id="CHEBI:57692"/>
    </cofactor>
</comment>
<evidence type="ECO:0000259" key="8">
    <source>
        <dbReference type="Pfam" id="PF12248"/>
    </source>
</evidence>
<feature type="region of interest" description="Disordered" evidence="6">
    <location>
        <begin position="257"/>
        <end position="279"/>
    </location>
</feature>
<feature type="region of interest" description="Disordered" evidence="6">
    <location>
        <begin position="585"/>
        <end position="620"/>
    </location>
</feature>
<dbReference type="GO" id="GO:0000340">
    <property type="term" value="F:RNA 7-methylguanosine cap binding"/>
    <property type="evidence" value="ECO:0007669"/>
    <property type="project" value="InterPro"/>
</dbReference>
<dbReference type="PANTHER" id="PTHR42973:SF39">
    <property type="entry name" value="FAD-BINDING PCMH-TYPE DOMAIN-CONTAINING PROTEIN"/>
    <property type="match status" value="1"/>
</dbReference>
<dbReference type="SUPFAM" id="SSF56176">
    <property type="entry name" value="FAD-binding/transporter-associated domain-like"/>
    <property type="match status" value="1"/>
</dbReference>
<dbReference type="GO" id="GO:0016491">
    <property type="term" value="F:oxidoreductase activity"/>
    <property type="evidence" value="ECO:0007669"/>
    <property type="project" value="UniProtKB-KW"/>
</dbReference>
<dbReference type="Pfam" id="PF12248">
    <property type="entry name" value="Methyltransf_FA"/>
    <property type="match status" value="1"/>
</dbReference>
<dbReference type="Gene3D" id="3.40.462.20">
    <property type="match status" value="1"/>
</dbReference>
<feature type="compositionally biased region" description="Basic and acidic residues" evidence="6">
    <location>
        <begin position="705"/>
        <end position="714"/>
    </location>
</feature>
<dbReference type="Gene3D" id="3.30.465.10">
    <property type="match status" value="2"/>
</dbReference>
<feature type="region of interest" description="Disordered" evidence="6">
    <location>
        <begin position="679"/>
        <end position="815"/>
    </location>
</feature>
<evidence type="ECO:0000256" key="4">
    <source>
        <dbReference type="ARBA" id="ARBA00022827"/>
    </source>
</evidence>
<dbReference type="Pfam" id="PF01565">
    <property type="entry name" value="FAD_binding_4"/>
    <property type="match status" value="1"/>
</dbReference>
<evidence type="ECO:0000313" key="10">
    <source>
        <dbReference type="Proteomes" id="UP000664859"/>
    </source>
</evidence>
<dbReference type="OrthoDB" id="422106at2759"/>
<feature type="domain" description="Farnesoic acid O-methyl transferase" evidence="8">
    <location>
        <begin position="141"/>
        <end position="241"/>
    </location>
</feature>
<evidence type="ECO:0000256" key="6">
    <source>
        <dbReference type="SAM" id="MobiDB-lite"/>
    </source>
</evidence>
<dbReference type="GO" id="GO:0050660">
    <property type="term" value="F:flavin adenine dinucleotide binding"/>
    <property type="evidence" value="ECO:0007669"/>
    <property type="project" value="InterPro"/>
</dbReference>
<proteinExistence type="inferred from homology"/>
<dbReference type="Proteomes" id="UP000664859">
    <property type="component" value="Unassembled WGS sequence"/>
</dbReference>
<dbReference type="GO" id="GO:0003729">
    <property type="term" value="F:mRNA binding"/>
    <property type="evidence" value="ECO:0007669"/>
    <property type="project" value="InterPro"/>
</dbReference>
<feature type="compositionally biased region" description="Basic and acidic residues" evidence="6">
    <location>
        <begin position="766"/>
        <end position="791"/>
    </location>
</feature>